<evidence type="ECO:0000256" key="1">
    <source>
        <dbReference type="ARBA" id="ARBA00023015"/>
    </source>
</evidence>
<evidence type="ECO:0000259" key="5">
    <source>
        <dbReference type="PROSITE" id="PS50977"/>
    </source>
</evidence>
<keyword evidence="7" id="KW-1185">Reference proteome</keyword>
<dbReference type="Pfam" id="PF00440">
    <property type="entry name" value="TetR_N"/>
    <property type="match status" value="1"/>
</dbReference>
<name>A0A840J1Z9_9PSEU</name>
<organism evidence="6 7">
    <name type="scientific">Amycolatopsis jiangsuensis</name>
    <dbReference type="NCBI Taxonomy" id="1181879"/>
    <lineage>
        <taxon>Bacteria</taxon>
        <taxon>Bacillati</taxon>
        <taxon>Actinomycetota</taxon>
        <taxon>Actinomycetes</taxon>
        <taxon>Pseudonocardiales</taxon>
        <taxon>Pseudonocardiaceae</taxon>
        <taxon>Amycolatopsis</taxon>
    </lineage>
</organism>
<dbReference type="InterPro" id="IPR050109">
    <property type="entry name" value="HTH-type_TetR-like_transc_reg"/>
</dbReference>
<evidence type="ECO:0000313" key="6">
    <source>
        <dbReference type="EMBL" id="MBB4689036.1"/>
    </source>
</evidence>
<dbReference type="InterPro" id="IPR047923">
    <property type="entry name" value="ArpA-like"/>
</dbReference>
<keyword evidence="3" id="KW-0804">Transcription</keyword>
<comment type="caution">
    <text evidence="6">The sequence shown here is derived from an EMBL/GenBank/DDBJ whole genome shotgun (WGS) entry which is preliminary data.</text>
</comment>
<sequence length="213" mass="22654">MTRQARAEQTRLLLLDAAAVLLHRDGYAATSMVDIAREAGVTKGGLYFHFSSKDEICDEVQEAAVAVLRAHVARAAARGPAPHLRRLAELSRALMGWLHSDAKVGAGFRLAREMGSKDPRFAAFTRAWLQQVRGHVAAAHAAGELGARVRPETAALLVVVTCLGLETAAAGGTIPPETDLVRALAELWRVIEPAETAQAQSRTGARAHGSAGR</sequence>
<accession>A0A840J1Z9</accession>
<dbReference type="GO" id="GO:0000976">
    <property type="term" value="F:transcription cis-regulatory region binding"/>
    <property type="evidence" value="ECO:0007669"/>
    <property type="project" value="TreeGrafter"/>
</dbReference>
<keyword evidence="1" id="KW-0805">Transcription regulation</keyword>
<dbReference type="InterPro" id="IPR009057">
    <property type="entry name" value="Homeodomain-like_sf"/>
</dbReference>
<dbReference type="EMBL" id="JACHMG010000001">
    <property type="protein sequence ID" value="MBB4689036.1"/>
    <property type="molecule type" value="Genomic_DNA"/>
</dbReference>
<evidence type="ECO:0000256" key="2">
    <source>
        <dbReference type="ARBA" id="ARBA00023125"/>
    </source>
</evidence>
<dbReference type="PROSITE" id="PS01081">
    <property type="entry name" value="HTH_TETR_1"/>
    <property type="match status" value="1"/>
</dbReference>
<evidence type="ECO:0000313" key="7">
    <source>
        <dbReference type="Proteomes" id="UP000581769"/>
    </source>
</evidence>
<dbReference type="NCBIfam" id="NF041196">
    <property type="entry name" value="ScbR_bind_reg"/>
    <property type="match status" value="1"/>
</dbReference>
<proteinExistence type="predicted"/>
<dbReference type="InterPro" id="IPR001647">
    <property type="entry name" value="HTH_TetR"/>
</dbReference>
<dbReference type="GO" id="GO:0003700">
    <property type="term" value="F:DNA-binding transcription factor activity"/>
    <property type="evidence" value="ECO:0007669"/>
    <property type="project" value="TreeGrafter"/>
</dbReference>
<protein>
    <submittedName>
        <fullName evidence="6">AcrR family transcriptional regulator</fullName>
    </submittedName>
</protein>
<dbReference type="PANTHER" id="PTHR30055">
    <property type="entry name" value="HTH-TYPE TRANSCRIPTIONAL REGULATOR RUTR"/>
    <property type="match status" value="1"/>
</dbReference>
<dbReference type="SUPFAM" id="SSF46689">
    <property type="entry name" value="Homeodomain-like"/>
    <property type="match status" value="1"/>
</dbReference>
<dbReference type="AlphaFoldDB" id="A0A840J1Z9"/>
<evidence type="ECO:0000256" key="4">
    <source>
        <dbReference type="PROSITE-ProRule" id="PRU00335"/>
    </source>
</evidence>
<feature type="DNA-binding region" description="H-T-H motif" evidence="4">
    <location>
        <begin position="31"/>
        <end position="50"/>
    </location>
</feature>
<dbReference type="Proteomes" id="UP000581769">
    <property type="component" value="Unassembled WGS sequence"/>
</dbReference>
<dbReference type="PRINTS" id="PR00455">
    <property type="entry name" value="HTHTETR"/>
</dbReference>
<dbReference type="InterPro" id="IPR023772">
    <property type="entry name" value="DNA-bd_HTH_TetR-type_CS"/>
</dbReference>
<dbReference type="SUPFAM" id="SSF48498">
    <property type="entry name" value="Tetracyclin repressor-like, C-terminal domain"/>
    <property type="match status" value="1"/>
</dbReference>
<keyword evidence="2 4" id="KW-0238">DNA-binding</keyword>
<gene>
    <name evidence="6" type="ORF">BJY18_006521</name>
</gene>
<dbReference type="Gene3D" id="1.10.357.10">
    <property type="entry name" value="Tetracycline Repressor, domain 2"/>
    <property type="match status" value="1"/>
</dbReference>
<dbReference type="PANTHER" id="PTHR30055:SF234">
    <property type="entry name" value="HTH-TYPE TRANSCRIPTIONAL REGULATOR BETI"/>
    <property type="match status" value="1"/>
</dbReference>
<reference evidence="6 7" key="1">
    <citation type="submission" date="2020-08" db="EMBL/GenBank/DDBJ databases">
        <title>Sequencing the genomes of 1000 actinobacteria strains.</title>
        <authorList>
            <person name="Klenk H.-P."/>
        </authorList>
    </citation>
    <scope>NUCLEOTIDE SEQUENCE [LARGE SCALE GENOMIC DNA]</scope>
    <source>
        <strain evidence="6 7">DSM 45859</strain>
    </source>
</reference>
<dbReference type="InterPro" id="IPR036271">
    <property type="entry name" value="Tet_transcr_reg_TetR-rel_C_sf"/>
</dbReference>
<evidence type="ECO:0000256" key="3">
    <source>
        <dbReference type="ARBA" id="ARBA00023163"/>
    </source>
</evidence>
<dbReference type="PROSITE" id="PS50977">
    <property type="entry name" value="HTH_TETR_2"/>
    <property type="match status" value="1"/>
</dbReference>
<dbReference type="RefSeq" id="WP_312874034.1">
    <property type="nucleotide sequence ID" value="NZ_JACHMG010000001.1"/>
</dbReference>
<feature type="domain" description="HTH tetR-type" evidence="5">
    <location>
        <begin position="8"/>
        <end position="68"/>
    </location>
</feature>